<evidence type="ECO:0000313" key="3">
    <source>
        <dbReference type="Proteomes" id="UP000568839"/>
    </source>
</evidence>
<accession>A0A841PW08</accession>
<gene>
    <name evidence="2" type="ORF">HNR44_000392</name>
</gene>
<dbReference type="Proteomes" id="UP000568839">
    <property type="component" value="Unassembled WGS sequence"/>
</dbReference>
<protein>
    <submittedName>
        <fullName evidence="2">Uncharacterized protein</fullName>
    </submittedName>
</protein>
<name>A0A841PW08_9BACL</name>
<sequence length="53" mass="5835">MLTYRQNGKSGFSYSLKSKEARLEHPACTTKAFTSHERKGGSFPKSEAPLDAS</sequence>
<reference evidence="2 3" key="1">
    <citation type="submission" date="2020-08" db="EMBL/GenBank/DDBJ databases">
        <title>Genomic Encyclopedia of Type Strains, Phase IV (KMG-IV): sequencing the most valuable type-strain genomes for metagenomic binning, comparative biology and taxonomic classification.</title>
        <authorList>
            <person name="Goeker M."/>
        </authorList>
    </citation>
    <scope>NUCLEOTIDE SEQUENCE [LARGE SCALE GENOMIC DNA]</scope>
    <source>
        <strain evidence="2 3">DSM 21769</strain>
    </source>
</reference>
<comment type="caution">
    <text evidence="2">The sequence shown here is derived from an EMBL/GenBank/DDBJ whole genome shotgun (WGS) entry which is preliminary data.</text>
</comment>
<proteinExistence type="predicted"/>
<evidence type="ECO:0000313" key="2">
    <source>
        <dbReference type="EMBL" id="MBB6448443.1"/>
    </source>
</evidence>
<dbReference type="AlphaFoldDB" id="A0A841PW08"/>
<organism evidence="2 3">
    <name type="scientific">Geomicrobium halophilum</name>
    <dbReference type="NCBI Taxonomy" id="549000"/>
    <lineage>
        <taxon>Bacteria</taxon>
        <taxon>Bacillati</taxon>
        <taxon>Bacillota</taxon>
        <taxon>Bacilli</taxon>
        <taxon>Bacillales</taxon>
        <taxon>Geomicrobium</taxon>
    </lineage>
</organism>
<dbReference type="EMBL" id="JACHHJ010000001">
    <property type="protein sequence ID" value="MBB6448443.1"/>
    <property type="molecule type" value="Genomic_DNA"/>
</dbReference>
<evidence type="ECO:0000256" key="1">
    <source>
        <dbReference type="SAM" id="MobiDB-lite"/>
    </source>
</evidence>
<keyword evidence="3" id="KW-1185">Reference proteome</keyword>
<feature type="region of interest" description="Disordered" evidence="1">
    <location>
        <begin position="21"/>
        <end position="53"/>
    </location>
</feature>